<proteinExistence type="predicted"/>
<feature type="domain" description="PilZ" evidence="1">
    <location>
        <begin position="246"/>
        <end position="350"/>
    </location>
</feature>
<dbReference type="AlphaFoldDB" id="A0A485M433"/>
<protein>
    <recommendedName>
        <fullName evidence="1">PilZ domain-containing protein</fullName>
    </recommendedName>
</protein>
<accession>A0A485M433</accession>
<reference evidence="2" key="1">
    <citation type="submission" date="2019-03" db="EMBL/GenBank/DDBJ databases">
        <authorList>
            <person name="Hao L."/>
        </authorList>
    </citation>
    <scope>NUCLEOTIDE SEQUENCE</scope>
</reference>
<dbReference type="InterPro" id="IPR009875">
    <property type="entry name" value="PilZ_domain"/>
</dbReference>
<sequence>MGNAAVVWITRENAGDLGIRGNEFPVRILEIKTLLLELLKEGSPKDIVVLPFFRNFAEVVGHIRGRGIMGPIIIYTAEKIMQMNLLDYAAQGVIFLDSSRFDRLMVLGFITFLQKQQELVTIPETPKEKARLMDKPSQDPEIIRPIFRRILKHRAKIMLTCQFREDLPTLTVTCDIIQMVGEIETKLVLDNFSPEEFVGLYNQFGKGKRLSGFFTEDEETMGFDLTVDSCRIGKITVFLPERIYFQKRKFFRVEPDPKEPVSIHILPPGYQTVSAFVRDISEGGVGLVSPYTGLEKNQVYPVALILPSNRTLLGTGEVMFKGDGKDRTCNYGISLKFHPSDHHYLQHYVFKRQAGILATIRDLEL</sequence>
<dbReference type="EMBL" id="CAADRM010000119">
    <property type="protein sequence ID" value="VFU16431.1"/>
    <property type="molecule type" value="Genomic_DNA"/>
</dbReference>
<name>A0A485M433_9ZZZZ</name>
<evidence type="ECO:0000259" key="1">
    <source>
        <dbReference type="Pfam" id="PF07238"/>
    </source>
</evidence>
<gene>
    <name evidence="2" type="ORF">SCFA_540041</name>
</gene>
<organism evidence="2">
    <name type="scientific">anaerobic digester metagenome</name>
    <dbReference type="NCBI Taxonomy" id="1263854"/>
    <lineage>
        <taxon>unclassified sequences</taxon>
        <taxon>metagenomes</taxon>
        <taxon>ecological metagenomes</taxon>
    </lineage>
</organism>
<dbReference type="Gene3D" id="2.40.10.220">
    <property type="entry name" value="predicted glycosyltransferase like domains"/>
    <property type="match status" value="1"/>
</dbReference>
<dbReference type="GO" id="GO:0035438">
    <property type="term" value="F:cyclic-di-GMP binding"/>
    <property type="evidence" value="ECO:0007669"/>
    <property type="project" value="InterPro"/>
</dbReference>
<dbReference type="Pfam" id="PF07238">
    <property type="entry name" value="PilZ"/>
    <property type="match status" value="1"/>
</dbReference>
<evidence type="ECO:0000313" key="2">
    <source>
        <dbReference type="EMBL" id="VFU16431.1"/>
    </source>
</evidence>